<dbReference type="Pfam" id="PF20199">
    <property type="entry name" value="RepSA"/>
    <property type="match status" value="1"/>
</dbReference>
<proteinExistence type="predicted"/>
<keyword evidence="2" id="KW-1185">Reference proteome</keyword>
<protein>
    <submittedName>
        <fullName evidence="1">Replication initiation protein</fullName>
    </submittedName>
</protein>
<accession>A0ABY7B6W0</accession>
<reference evidence="1" key="1">
    <citation type="submission" date="2022-11" db="EMBL/GenBank/DDBJ databases">
        <authorList>
            <person name="Mo P."/>
        </authorList>
    </citation>
    <scope>NUCLEOTIDE SEQUENCE</scope>
    <source>
        <strain evidence="1">HUAS 11-8</strain>
    </source>
</reference>
<evidence type="ECO:0000313" key="2">
    <source>
        <dbReference type="Proteomes" id="UP001163203"/>
    </source>
</evidence>
<dbReference type="EMBL" id="CP113836">
    <property type="protein sequence ID" value="WAL66616.1"/>
    <property type="molecule type" value="Genomic_DNA"/>
</dbReference>
<sequence length="448" mass="49876">MNASAAHNLADRIHARLTAPGYKRWRARVEATGGCLKPVHLTGSRTLIDPGTGTILDRYHGVIYAPCGNRRESVCPACSDRYASDAFHLIRCGVSGGKTVPATVTDKPRLFLTLTAPSFGAVHTRPVTRTGKPRPCPCGEFHHPDDARLGTAIDPDTYDYRGAVLWQGHASELWHRFTIQLRRELATAAGIRAKDFPQHARVSYAKVAEYQKRGLVHFHAVIRLDGPTGPDDPAPDWADTELLEHATRAAATTATVSKTFLINGREENHTFTWGNQIDLRVIANPGDVEDNHGHITDQALAGYIAKYATKGTSTSETPDRPIRSERDIDHLTVHPHHKRMIATAWDLGGNEDLTHLRRWAHMLGFRGHFLTKSQRYSVTFTQLRGDRRAWQHHAALQALGVEPGSVVVINHWNHTGNGHADDAERELAEAIYQRKRDNRTTNKKEDTP</sequence>
<evidence type="ECO:0000313" key="1">
    <source>
        <dbReference type="EMBL" id="WAL66616.1"/>
    </source>
</evidence>
<name>A0ABY7B6W0_9PSEU</name>
<dbReference type="Proteomes" id="UP001163203">
    <property type="component" value="Chromosome"/>
</dbReference>
<gene>
    <name evidence="1" type="ORF">ORV05_02020</name>
</gene>
<dbReference type="InterPro" id="IPR046828">
    <property type="entry name" value="RepSA"/>
</dbReference>
<organism evidence="1 2">
    <name type="scientific">Amycolatopsis cynarae</name>
    <dbReference type="NCBI Taxonomy" id="2995223"/>
    <lineage>
        <taxon>Bacteria</taxon>
        <taxon>Bacillati</taxon>
        <taxon>Actinomycetota</taxon>
        <taxon>Actinomycetes</taxon>
        <taxon>Pseudonocardiales</taxon>
        <taxon>Pseudonocardiaceae</taxon>
        <taxon>Amycolatopsis</taxon>
    </lineage>
</organism>
<dbReference type="RefSeq" id="WP_268756748.1">
    <property type="nucleotide sequence ID" value="NZ_CP113836.1"/>
</dbReference>